<name>A0A6B0TXD6_IXORI</name>
<proteinExistence type="predicted"/>
<organism evidence="1">
    <name type="scientific">Ixodes ricinus</name>
    <name type="common">Common tick</name>
    <name type="synonym">Acarus ricinus</name>
    <dbReference type="NCBI Taxonomy" id="34613"/>
    <lineage>
        <taxon>Eukaryota</taxon>
        <taxon>Metazoa</taxon>
        <taxon>Ecdysozoa</taxon>
        <taxon>Arthropoda</taxon>
        <taxon>Chelicerata</taxon>
        <taxon>Arachnida</taxon>
        <taxon>Acari</taxon>
        <taxon>Parasitiformes</taxon>
        <taxon>Ixodida</taxon>
        <taxon>Ixodoidea</taxon>
        <taxon>Ixodidae</taxon>
        <taxon>Ixodinae</taxon>
        <taxon>Ixodes</taxon>
    </lineage>
</organism>
<dbReference type="AlphaFoldDB" id="A0A6B0TXD6"/>
<accession>A0A6B0TXD6</accession>
<evidence type="ECO:0000313" key="1">
    <source>
        <dbReference type="EMBL" id="MXU83948.1"/>
    </source>
</evidence>
<sequence>MVWSFVQFKRAARWHLALCCLSTLLYGSTQVVYTYLQTMVIAITLQASLANTTGQRDTEPGRALLYVWAKKRNIRHVQ</sequence>
<dbReference type="EMBL" id="GIFC01001865">
    <property type="protein sequence ID" value="MXU83948.1"/>
    <property type="molecule type" value="Transcribed_RNA"/>
</dbReference>
<reference evidence="1" key="1">
    <citation type="submission" date="2019-12" db="EMBL/GenBank/DDBJ databases">
        <title>An insight into the sialome of adult female Ixodes ricinus ticks feeding for 6 days.</title>
        <authorList>
            <person name="Perner J."/>
            <person name="Ribeiro J.M.C."/>
        </authorList>
    </citation>
    <scope>NUCLEOTIDE SEQUENCE</scope>
    <source>
        <strain evidence="1">Semi-engorged</strain>
        <tissue evidence="1">Salivary glands</tissue>
    </source>
</reference>
<protein>
    <submittedName>
        <fullName evidence="1">Putative secreted protein</fullName>
    </submittedName>
</protein>